<dbReference type="FunFam" id="3.40.50.1440:FF:000015">
    <property type="entry name" value="Tubulin beta class I"/>
    <property type="match status" value="1"/>
</dbReference>
<comment type="similarity">
    <text evidence="1 7">Belongs to the tubulin family.</text>
</comment>
<dbReference type="GO" id="GO:0007017">
    <property type="term" value="P:microtubule-based process"/>
    <property type="evidence" value="ECO:0007669"/>
    <property type="project" value="InterPro"/>
</dbReference>
<dbReference type="InterPro" id="IPR003008">
    <property type="entry name" value="Tubulin_FtsZ_GTPase"/>
</dbReference>
<dbReference type="FunFam" id="3.30.1330.20:FF:000001">
    <property type="entry name" value="Tubulin alpha chain"/>
    <property type="match status" value="1"/>
</dbReference>
<evidence type="ECO:0000313" key="11">
    <source>
        <dbReference type="EMBL" id="CAE0117208.1"/>
    </source>
</evidence>
<feature type="domain" description="Tubulin/FtsZ GTPase" evidence="9">
    <location>
        <begin position="47"/>
        <end position="244"/>
    </location>
</feature>
<dbReference type="PANTHER" id="PTHR11588">
    <property type="entry name" value="TUBULIN"/>
    <property type="match status" value="1"/>
</dbReference>
<comment type="catalytic activity">
    <reaction evidence="6">
        <text>GTP + H2O = GDP + phosphate + H(+)</text>
        <dbReference type="Rhea" id="RHEA:19669"/>
        <dbReference type="ChEBI" id="CHEBI:15377"/>
        <dbReference type="ChEBI" id="CHEBI:15378"/>
        <dbReference type="ChEBI" id="CHEBI:37565"/>
        <dbReference type="ChEBI" id="CHEBI:43474"/>
        <dbReference type="ChEBI" id="CHEBI:58189"/>
    </reaction>
    <physiologicalReaction direction="left-to-right" evidence="6">
        <dbReference type="Rhea" id="RHEA:19670"/>
    </physiologicalReaction>
</comment>
<dbReference type="PRINTS" id="PR01162">
    <property type="entry name" value="ALPHATUBULIN"/>
</dbReference>
<keyword evidence="4" id="KW-0378">Hydrolase</keyword>
<dbReference type="InterPro" id="IPR037103">
    <property type="entry name" value="Tubulin/FtsZ-like_C"/>
</dbReference>
<proteinExistence type="inferred from homology"/>
<comment type="subunit">
    <text evidence="7">Dimer of alpha and beta chains. A typical microtubule is a hollow water-filled tube with an outer diameter of 25 nm and an inner diameter of 15 nM. Alpha-beta heterodimers associate head-to-tail to form protofilaments running lengthwise along the microtubule wall with the beta-tubulin subunit facing the microtubule plus end conferring a structural polarity. Microtubules usually have 13 protofilaments but different protofilament numbers can be found in some organisms and specialized cells.</text>
</comment>
<evidence type="ECO:0000256" key="3">
    <source>
        <dbReference type="ARBA" id="ARBA00022741"/>
    </source>
</evidence>
<dbReference type="InterPro" id="IPR023123">
    <property type="entry name" value="Tubulin_C"/>
</dbReference>
<dbReference type="InterPro" id="IPR013838">
    <property type="entry name" value="Beta-tubulin_BS"/>
</dbReference>
<dbReference type="InterPro" id="IPR017975">
    <property type="entry name" value="Tubulin_CS"/>
</dbReference>
<name>A0A7S3AW30_9EUKA</name>
<dbReference type="PROSITE" id="PS00228">
    <property type="entry name" value="TUBULIN_B_AUTOREG"/>
    <property type="match status" value="1"/>
</dbReference>
<dbReference type="GO" id="GO:0005200">
    <property type="term" value="F:structural constituent of cytoskeleton"/>
    <property type="evidence" value="ECO:0007669"/>
    <property type="project" value="InterPro"/>
</dbReference>
<feature type="region of interest" description="Disordered" evidence="8">
    <location>
        <begin position="428"/>
        <end position="449"/>
    </location>
</feature>
<gene>
    <name evidence="11" type="ORF">HERI1096_LOCUS17907</name>
</gene>
<evidence type="ECO:0000256" key="1">
    <source>
        <dbReference type="ARBA" id="ARBA00009636"/>
    </source>
</evidence>
<sequence>MREIVAIQGGQCGNQIGAKFWEVVSDEHGVDPTGTYHGDSDLQLERINVYYNEATGGRYVPRNILMDLEPGTMDSVRSGPFGQIFRPDNFVFGQSGAGNNWAKGHYTEGAELIDAVLDVVRKEAEGCDCLQGFNLTHSLGGGTGSGMGTLLISKIREEYPDRVMCTFSVFPSPKVSDTVVEPYNCVLSTHSLLEHTDVSFMVDNEALYDICRRNLDIERPTYTNLNRLIAQIISSLTASLRFDGALNVDVTEFQTNLVPYPRIHFVIASYAPVISAEKAYHEQLSVAEITNSAFEPASMLCKVDPRHGKYMAVCLMYRGDVVPKDVNAAVATIKTKRTIQFVDWCPTGFKCGINYQPPTVVPGGDLAKVMRAVAMMSNSTAIAELYSRIDHKFDLMYAKRAFVHWYVGEGMEEGEFSEAREDLAALEKDYEEVGAESAEGEGEEEGEEY</sequence>
<dbReference type="InterPro" id="IPR002452">
    <property type="entry name" value="Alpha_tubulin"/>
</dbReference>
<keyword evidence="3 7" id="KW-0547">Nucleotide-binding</keyword>
<feature type="domain" description="Tubulin/FtsZ 2-layer sandwich" evidence="10">
    <location>
        <begin position="246"/>
        <end position="391"/>
    </location>
</feature>
<comment type="function">
    <text evidence="7">Tubulin is the major constituent of microtubules, a cylinder consisting of laterally associated linear protofilaments composed of alpha- and beta-tubulin heterodimers. Microtubules grow by the addition of GTP-tubulin dimers to the microtubule end, where a stabilizing cap forms. Below the cap, tubulin dimers are in GDP-bound state, owing to GTPase activity of alpha-tubulin.</text>
</comment>
<dbReference type="PRINTS" id="PR01161">
    <property type="entry name" value="TUBULIN"/>
</dbReference>
<accession>A0A7S3AW30</accession>
<protein>
    <recommendedName>
        <fullName evidence="7">Tubulin alpha chain</fullName>
    </recommendedName>
</protein>
<dbReference type="Gene3D" id="3.40.50.1440">
    <property type="entry name" value="Tubulin/FtsZ, GTPase domain"/>
    <property type="match status" value="1"/>
</dbReference>
<dbReference type="AlphaFoldDB" id="A0A7S3AW30"/>
<dbReference type="GO" id="GO:0005874">
    <property type="term" value="C:microtubule"/>
    <property type="evidence" value="ECO:0007669"/>
    <property type="project" value="UniProtKB-KW"/>
</dbReference>
<dbReference type="Gene3D" id="1.10.287.600">
    <property type="entry name" value="Helix hairpin bin"/>
    <property type="match status" value="1"/>
</dbReference>
<dbReference type="FunFam" id="1.10.287.600:FF:000005">
    <property type="entry name" value="Tubulin alpha chain"/>
    <property type="match status" value="1"/>
</dbReference>
<evidence type="ECO:0000259" key="10">
    <source>
        <dbReference type="SMART" id="SM00865"/>
    </source>
</evidence>
<evidence type="ECO:0000256" key="6">
    <source>
        <dbReference type="ARBA" id="ARBA00049117"/>
    </source>
</evidence>
<dbReference type="InterPro" id="IPR008280">
    <property type="entry name" value="Tub_FtsZ_C"/>
</dbReference>
<dbReference type="InterPro" id="IPR018316">
    <property type="entry name" value="Tubulin/FtsZ_2-layer-sand-dom"/>
</dbReference>
<dbReference type="SMART" id="SM00865">
    <property type="entry name" value="Tubulin_C"/>
    <property type="match status" value="1"/>
</dbReference>
<feature type="compositionally biased region" description="Acidic residues" evidence="8">
    <location>
        <begin position="429"/>
        <end position="449"/>
    </location>
</feature>
<evidence type="ECO:0000256" key="2">
    <source>
        <dbReference type="ARBA" id="ARBA00022701"/>
    </source>
</evidence>
<dbReference type="GO" id="GO:0016787">
    <property type="term" value="F:hydrolase activity"/>
    <property type="evidence" value="ECO:0007669"/>
    <property type="project" value="UniProtKB-KW"/>
</dbReference>
<evidence type="ECO:0000259" key="9">
    <source>
        <dbReference type="SMART" id="SM00864"/>
    </source>
</evidence>
<dbReference type="PROSITE" id="PS00227">
    <property type="entry name" value="TUBULIN"/>
    <property type="match status" value="1"/>
</dbReference>
<dbReference type="InterPro" id="IPR000217">
    <property type="entry name" value="Tubulin"/>
</dbReference>
<dbReference type="SUPFAM" id="SSF52490">
    <property type="entry name" value="Tubulin nucleotide-binding domain-like"/>
    <property type="match status" value="1"/>
</dbReference>
<dbReference type="EMBL" id="HBHX01032162">
    <property type="protein sequence ID" value="CAE0117208.1"/>
    <property type="molecule type" value="Transcribed_RNA"/>
</dbReference>
<evidence type="ECO:0000256" key="7">
    <source>
        <dbReference type="RuleBase" id="RU000352"/>
    </source>
</evidence>
<dbReference type="SUPFAM" id="SSF55307">
    <property type="entry name" value="Tubulin C-terminal domain-like"/>
    <property type="match status" value="1"/>
</dbReference>
<dbReference type="InterPro" id="IPR036525">
    <property type="entry name" value="Tubulin/FtsZ_GTPase_sf"/>
</dbReference>
<dbReference type="Pfam" id="PF03953">
    <property type="entry name" value="Tubulin_C"/>
    <property type="match status" value="1"/>
</dbReference>
<organism evidence="11">
    <name type="scientific">Haptolina ericina</name>
    <dbReference type="NCBI Taxonomy" id="156174"/>
    <lineage>
        <taxon>Eukaryota</taxon>
        <taxon>Haptista</taxon>
        <taxon>Haptophyta</taxon>
        <taxon>Prymnesiophyceae</taxon>
        <taxon>Prymnesiales</taxon>
        <taxon>Prymnesiaceae</taxon>
        <taxon>Haptolina</taxon>
    </lineage>
</organism>
<evidence type="ECO:0000256" key="5">
    <source>
        <dbReference type="ARBA" id="ARBA00023134"/>
    </source>
</evidence>
<dbReference type="SMART" id="SM00864">
    <property type="entry name" value="Tubulin"/>
    <property type="match status" value="1"/>
</dbReference>
<keyword evidence="5 7" id="KW-0342">GTP-binding</keyword>
<dbReference type="GO" id="GO:0005525">
    <property type="term" value="F:GTP binding"/>
    <property type="evidence" value="ECO:0007669"/>
    <property type="project" value="UniProtKB-UniRule"/>
</dbReference>
<keyword evidence="2 7" id="KW-0493">Microtubule</keyword>
<evidence type="ECO:0000256" key="4">
    <source>
        <dbReference type="ARBA" id="ARBA00022801"/>
    </source>
</evidence>
<dbReference type="CDD" id="cd02186">
    <property type="entry name" value="alpha_tubulin"/>
    <property type="match status" value="1"/>
</dbReference>
<dbReference type="Pfam" id="PF00091">
    <property type="entry name" value="Tubulin"/>
    <property type="match status" value="1"/>
</dbReference>
<dbReference type="FunFam" id="3.40.50.1440:FF:000031">
    <property type="entry name" value="tubulin beta-4A chain isoform X5"/>
    <property type="match status" value="1"/>
</dbReference>
<reference evidence="11" key="1">
    <citation type="submission" date="2021-01" db="EMBL/GenBank/DDBJ databases">
        <authorList>
            <person name="Corre E."/>
            <person name="Pelletier E."/>
            <person name="Niang G."/>
            <person name="Scheremetjew M."/>
            <person name="Finn R."/>
            <person name="Kale V."/>
            <person name="Holt S."/>
            <person name="Cochrane G."/>
            <person name="Meng A."/>
            <person name="Brown T."/>
            <person name="Cohen L."/>
        </authorList>
    </citation>
    <scope>NUCLEOTIDE SEQUENCE</scope>
    <source>
        <strain evidence="11">CCMP281</strain>
    </source>
</reference>
<dbReference type="Gene3D" id="3.30.1330.20">
    <property type="entry name" value="Tubulin/FtsZ, C-terminal domain"/>
    <property type="match status" value="1"/>
</dbReference>
<evidence type="ECO:0000256" key="8">
    <source>
        <dbReference type="SAM" id="MobiDB-lite"/>
    </source>
</evidence>